<evidence type="ECO:0000313" key="1">
    <source>
        <dbReference type="EMBL" id="CAB3807767.1"/>
    </source>
</evidence>
<protein>
    <submittedName>
        <fullName evidence="1">Uncharacterized protein</fullName>
    </submittedName>
</protein>
<dbReference type="EMBL" id="CADIKM010000109">
    <property type="protein sequence ID" value="CAB3807767.1"/>
    <property type="molecule type" value="Genomic_DNA"/>
</dbReference>
<organism evidence="1 2">
    <name type="scientific">Pararobbsia alpina</name>
    <dbReference type="NCBI Taxonomy" id="621374"/>
    <lineage>
        <taxon>Bacteria</taxon>
        <taxon>Pseudomonadati</taxon>
        <taxon>Pseudomonadota</taxon>
        <taxon>Betaproteobacteria</taxon>
        <taxon>Burkholderiales</taxon>
        <taxon>Burkholderiaceae</taxon>
        <taxon>Pararobbsia</taxon>
    </lineage>
</organism>
<accession>A0A6S7BPI4</accession>
<evidence type="ECO:0000313" key="2">
    <source>
        <dbReference type="Proteomes" id="UP000494115"/>
    </source>
</evidence>
<keyword evidence="2" id="KW-1185">Reference proteome</keyword>
<sequence>MGGVHDFFLNVRVGCGKFYLTSFRAKHIKVVADYGTARVGGKNREGEGFGAEERGAVLLAPRTGYRINLRIEAASSDCHPLAGLCEVRSGRVDRPIVGERLLDDTVEFRGLQQLPPVRP</sequence>
<gene>
    <name evidence="1" type="ORF">LMG28138_05965</name>
</gene>
<proteinExistence type="predicted"/>
<dbReference type="AlphaFoldDB" id="A0A6S7BPI4"/>
<dbReference type="Proteomes" id="UP000494115">
    <property type="component" value="Unassembled WGS sequence"/>
</dbReference>
<name>A0A6S7BPI4_9BURK</name>
<reference evidence="1 2" key="1">
    <citation type="submission" date="2020-04" db="EMBL/GenBank/DDBJ databases">
        <authorList>
            <person name="De Canck E."/>
        </authorList>
    </citation>
    <scope>NUCLEOTIDE SEQUENCE [LARGE SCALE GENOMIC DNA]</scope>
    <source>
        <strain evidence="1 2">LMG 28138</strain>
    </source>
</reference>